<accession>A0A699XE99</accession>
<gene>
    <name evidence="1" type="ORF">Tci_929946</name>
</gene>
<comment type="caution">
    <text evidence="1">The sequence shown here is derived from an EMBL/GenBank/DDBJ whole genome shotgun (WGS) entry which is preliminary data.</text>
</comment>
<dbReference type="EMBL" id="BKCJ011847115">
    <property type="protein sequence ID" value="GFD57977.1"/>
    <property type="molecule type" value="Genomic_DNA"/>
</dbReference>
<feature type="non-terminal residue" evidence="1">
    <location>
        <position position="1"/>
    </location>
</feature>
<dbReference type="AlphaFoldDB" id="A0A699XE99"/>
<evidence type="ECO:0000313" key="1">
    <source>
        <dbReference type="EMBL" id="GFD57977.1"/>
    </source>
</evidence>
<protein>
    <submittedName>
        <fullName evidence="1">Uncharacterized protein</fullName>
    </submittedName>
</protein>
<organism evidence="1">
    <name type="scientific">Tanacetum cinerariifolium</name>
    <name type="common">Dalmatian daisy</name>
    <name type="synonym">Chrysanthemum cinerariifolium</name>
    <dbReference type="NCBI Taxonomy" id="118510"/>
    <lineage>
        <taxon>Eukaryota</taxon>
        <taxon>Viridiplantae</taxon>
        <taxon>Streptophyta</taxon>
        <taxon>Embryophyta</taxon>
        <taxon>Tracheophyta</taxon>
        <taxon>Spermatophyta</taxon>
        <taxon>Magnoliopsida</taxon>
        <taxon>eudicotyledons</taxon>
        <taxon>Gunneridae</taxon>
        <taxon>Pentapetalae</taxon>
        <taxon>asterids</taxon>
        <taxon>campanulids</taxon>
        <taxon>Asterales</taxon>
        <taxon>Asteraceae</taxon>
        <taxon>Asteroideae</taxon>
        <taxon>Anthemideae</taxon>
        <taxon>Anthemidinae</taxon>
        <taxon>Tanacetum</taxon>
    </lineage>
</organism>
<name>A0A699XE99_TANCI</name>
<sequence length="78" mass="9080">IDPILEKFTNKLAIDYSPPSGDDDDDLFNLKYDNDEWKKLLYGDCYKDIDSKKDKNKDSKMKSLVIEAYIVESNDLLL</sequence>
<reference evidence="1" key="1">
    <citation type="journal article" date="2019" name="Sci. Rep.">
        <title>Draft genome of Tanacetum cinerariifolium, the natural source of mosquito coil.</title>
        <authorList>
            <person name="Yamashiro T."/>
            <person name="Shiraishi A."/>
            <person name="Satake H."/>
            <person name="Nakayama K."/>
        </authorList>
    </citation>
    <scope>NUCLEOTIDE SEQUENCE</scope>
</reference>
<proteinExistence type="predicted"/>